<dbReference type="SUPFAM" id="SSF53920">
    <property type="entry name" value="Fe-only hydrogenase"/>
    <property type="match status" value="1"/>
</dbReference>
<evidence type="ECO:0000256" key="8">
    <source>
        <dbReference type="ARBA" id="ARBA00023002"/>
    </source>
</evidence>
<dbReference type="InterPro" id="IPR017900">
    <property type="entry name" value="4Fe4S_Fe_S_CS"/>
</dbReference>
<dbReference type="GeneID" id="94831997"/>
<dbReference type="InterPro" id="IPR003097">
    <property type="entry name" value="CysJ-like_FAD-binding"/>
</dbReference>
<dbReference type="Gene3D" id="4.10.260.20">
    <property type="entry name" value="Iron hydrogenase, small subunit"/>
    <property type="match status" value="1"/>
</dbReference>
<dbReference type="GO" id="GO:0008901">
    <property type="term" value="F:ferredoxin hydrogenase activity"/>
    <property type="evidence" value="ECO:0007669"/>
    <property type="project" value="InterPro"/>
</dbReference>
<evidence type="ECO:0000256" key="3">
    <source>
        <dbReference type="ARBA" id="ARBA00006596"/>
    </source>
</evidence>
<dbReference type="InterPro" id="IPR013352">
    <property type="entry name" value="Fe_hydrogenase_subset"/>
</dbReference>
<comment type="cofactor">
    <cofactor evidence="1">
        <name>FMN</name>
        <dbReference type="ChEBI" id="CHEBI:58210"/>
    </cofactor>
</comment>
<evidence type="ECO:0000259" key="14">
    <source>
        <dbReference type="PROSITE" id="PS51384"/>
    </source>
</evidence>
<dbReference type="Gene3D" id="3.40.50.360">
    <property type="match status" value="1"/>
</dbReference>
<dbReference type="Proteomes" id="UP000179807">
    <property type="component" value="Unassembled WGS sequence"/>
</dbReference>
<dbReference type="PANTHER" id="PTHR19384">
    <property type="entry name" value="NITRIC OXIDE SYNTHASE-RELATED"/>
    <property type="match status" value="1"/>
</dbReference>
<dbReference type="SUPFAM" id="SSF52218">
    <property type="entry name" value="Flavoproteins"/>
    <property type="match status" value="1"/>
</dbReference>
<dbReference type="InterPro" id="IPR036991">
    <property type="entry name" value="Fe_hydrogenase_ssu_sf"/>
</dbReference>
<evidence type="ECO:0000313" key="16">
    <source>
        <dbReference type="Proteomes" id="UP000179807"/>
    </source>
</evidence>
<dbReference type="InterPro" id="IPR008254">
    <property type="entry name" value="Flavodoxin/NO_synth"/>
</dbReference>
<dbReference type="InterPro" id="IPR036010">
    <property type="entry name" value="2Fe-2S_ferredoxin-like_sf"/>
</dbReference>
<dbReference type="AlphaFoldDB" id="A0A1J4L2A1"/>
<dbReference type="NCBIfam" id="TIGR02512">
    <property type="entry name" value="FeFe_hydrog_A"/>
    <property type="match status" value="1"/>
</dbReference>
<dbReference type="Gene3D" id="2.40.30.10">
    <property type="entry name" value="Translation factors"/>
    <property type="match status" value="1"/>
</dbReference>
<dbReference type="Pfam" id="PF02256">
    <property type="entry name" value="Fe_hyd_SSU"/>
    <property type="match status" value="1"/>
</dbReference>
<comment type="similarity">
    <text evidence="3">Belongs to the NARF family.</text>
</comment>
<feature type="domain" description="4Fe-4S ferredoxin-type" evidence="13">
    <location>
        <begin position="124"/>
        <end position="152"/>
    </location>
</feature>
<dbReference type="SUPFAM" id="SSF52343">
    <property type="entry name" value="Ferredoxin reductase-like, C-terminal NADP-linked domain"/>
    <property type="match status" value="1"/>
</dbReference>
<dbReference type="CDD" id="cd00207">
    <property type="entry name" value="fer2"/>
    <property type="match status" value="1"/>
</dbReference>
<dbReference type="InterPro" id="IPR004108">
    <property type="entry name" value="Fe_hydrogenase_lsu_C"/>
</dbReference>
<dbReference type="InterPro" id="IPR023173">
    <property type="entry name" value="NADPH_Cyt_P450_Rdtase_alpha"/>
</dbReference>
<dbReference type="Pfam" id="PF13237">
    <property type="entry name" value="Fer4_10"/>
    <property type="match status" value="1"/>
</dbReference>
<dbReference type="InterPro" id="IPR001709">
    <property type="entry name" value="Flavoprot_Pyr_Nucl_cyt_Rdtase"/>
</dbReference>
<dbReference type="InterPro" id="IPR017938">
    <property type="entry name" value="Riboflavin_synthase-like_b-brl"/>
</dbReference>
<dbReference type="InterPro" id="IPR039261">
    <property type="entry name" value="FNR_nucleotide-bd"/>
</dbReference>
<dbReference type="PROSITE" id="PS51085">
    <property type="entry name" value="2FE2S_FER_2"/>
    <property type="match status" value="1"/>
</dbReference>
<evidence type="ECO:0000313" key="15">
    <source>
        <dbReference type="EMBL" id="OHT16021.1"/>
    </source>
</evidence>
<dbReference type="GO" id="GO:0010181">
    <property type="term" value="F:FMN binding"/>
    <property type="evidence" value="ECO:0007669"/>
    <property type="project" value="InterPro"/>
</dbReference>
<dbReference type="GO" id="GO:0003958">
    <property type="term" value="F:NADPH-hemoprotein reductase activity"/>
    <property type="evidence" value="ECO:0007669"/>
    <property type="project" value="UniProtKB-EC"/>
</dbReference>
<keyword evidence="8" id="KW-0560">Oxidoreductase</keyword>
<evidence type="ECO:0000256" key="6">
    <source>
        <dbReference type="ARBA" id="ARBA00022827"/>
    </source>
</evidence>
<dbReference type="InterPro" id="IPR001041">
    <property type="entry name" value="2Fe-2S_ferredoxin-type"/>
</dbReference>
<keyword evidence="4" id="KW-0285">Flavoprotein</keyword>
<accession>A0A1J4L2A1</accession>
<dbReference type="RefSeq" id="XP_068369157.1">
    <property type="nucleotide sequence ID" value="XM_068497293.1"/>
</dbReference>
<dbReference type="InterPro" id="IPR017896">
    <property type="entry name" value="4Fe4S_Fe-S-bd"/>
</dbReference>
<dbReference type="InterPro" id="IPR029039">
    <property type="entry name" value="Flavoprotein-like_sf"/>
</dbReference>
<dbReference type="PROSITE" id="PS51384">
    <property type="entry name" value="FAD_FR"/>
    <property type="match status" value="1"/>
</dbReference>
<evidence type="ECO:0000256" key="2">
    <source>
        <dbReference type="ARBA" id="ARBA00001974"/>
    </source>
</evidence>
<dbReference type="EMBL" id="MLAK01000156">
    <property type="protein sequence ID" value="OHT16021.1"/>
    <property type="molecule type" value="Genomic_DNA"/>
</dbReference>
<dbReference type="InterPro" id="IPR003149">
    <property type="entry name" value="Fe_hydrogenase_ssu"/>
</dbReference>
<evidence type="ECO:0000256" key="4">
    <source>
        <dbReference type="ARBA" id="ARBA00022630"/>
    </source>
</evidence>
<dbReference type="Pfam" id="PF02906">
    <property type="entry name" value="Fe_hyd_lg_C"/>
    <property type="match status" value="1"/>
</dbReference>
<dbReference type="PROSITE" id="PS50902">
    <property type="entry name" value="FLAVODOXIN_LIKE"/>
    <property type="match status" value="1"/>
</dbReference>
<dbReference type="Pfam" id="PF00175">
    <property type="entry name" value="NAD_binding_1"/>
    <property type="match status" value="1"/>
</dbReference>
<evidence type="ECO:0000256" key="10">
    <source>
        <dbReference type="ARBA" id="ARBA00023797"/>
    </source>
</evidence>
<dbReference type="GO" id="GO:0005829">
    <property type="term" value="C:cytosol"/>
    <property type="evidence" value="ECO:0007669"/>
    <property type="project" value="TreeGrafter"/>
</dbReference>
<dbReference type="PROSITE" id="PS00198">
    <property type="entry name" value="4FE4S_FER_1"/>
    <property type="match status" value="1"/>
</dbReference>
<evidence type="ECO:0000259" key="12">
    <source>
        <dbReference type="PROSITE" id="PS51085"/>
    </source>
</evidence>
<sequence length="1103" mass="123101">MSIHVTINGQSYKAEQGQTILQVFQSHGIFIPTLCHHPDLPPCGKCGLCVVRIDGGTFVYACMQPARNKMIIDTKSADVIEKAKKSLESFFNVSQPPPSPEIEEIVKYLNPKNPVRPREHDRTNAITFDPTECINCGRCIRICSDILNIGALNEPNPRMRINECISCGMCISICPTNSLQETPSIAPILRALVQNKIIVLQLAPSVRVSVGELFGEPIGTLCTEKIIAAARQMGISYVLDTQYGADVTIVEEATELVERLKNKKGLPMFTSCCPSWVNFVERSHPELTGNLSTTKSPHMIVGKLIKTYFADRLRLKETDIFTVSLMPCVSKKDEVKRMQLIGDFDAVITAREFGKMVKDFGIEWTSLKGGEFDHILGNSSGAGAIFGVSGGVTEATVRYAHEILTGKKIGEIEYHQFRGNLGSVVKTADISFGDTVIKMAVCSGISAARDLIESENYKKYHFIEVMSCPGGCIAGGGQPKLPSRELAINRAKTLYDIDKNQIQNKLKTAADNTEVTALYKLFLEKPGSHKAHNLLHTHYEPQETAMLANIKRLQTQPIVGFGSSTGTATRLARIVGGFIKTVSGAMNSLTLTSLIKRKTAIFIVSTTGDGEFPTNCKKFIENLRESNIDLSEVRYAVCGLGSRAYNQFCLAGKQLDLIMEEHHAKQIIPFIPIDTSTEDRGETLFERWCLDLCTALGLPPPRIGVNLMYRLTPDNDDSVINNPLRPLKFEKMTIKNRSLLTAKNYMKEIFKLDIKMPAGMSYKPGGIFLIFPQNPPEMAKEVIQVLGYDPNQVFQIHVDAASVVNFIPERVSIEQLFTMYLDLKGPPNRSLLRAFMRVANNEGIEKIQNLLDINNENGFNEYLKDIDIATCIKQFAQYGVPQIDSLVSSCPHIIPRKYSIASAPIKNRGFISLVVSTLQFGNNRVGLCSDYLRNEKTSKIYMRIMEDEDEDFSELKENPMILVATGRGIGSIISILELRQYDDGPFGKCILFYGCQSGEGYKPLIDELQEFKKNGAVDEVYVACSRDTEKKQYVQDAMREQQDKLWELWQDPQCSLIYSGFPGTICDDIISIMIEIAETFGDAAVDEAREFYDNHNVIWRRFD</sequence>
<evidence type="ECO:0000259" key="11">
    <source>
        <dbReference type="PROSITE" id="PS50902"/>
    </source>
</evidence>
<dbReference type="GO" id="GO:0050660">
    <property type="term" value="F:flavin adenine dinucleotide binding"/>
    <property type="evidence" value="ECO:0007669"/>
    <property type="project" value="TreeGrafter"/>
</dbReference>
<reference evidence="15" key="1">
    <citation type="submission" date="2016-10" db="EMBL/GenBank/DDBJ databases">
        <authorList>
            <person name="Benchimol M."/>
            <person name="Almeida L.G."/>
            <person name="Vasconcelos A.T."/>
            <person name="Perreira-Neves A."/>
            <person name="Rosa I.A."/>
            <person name="Tasca T."/>
            <person name="Bogo M.R."/>
            <person name="de Souza W."/>
        </authorList>
    </citation>
    <scope>NUCLEOTIDE SEQUENCE [LARGE SCALE GENOMIC DNA]</scope>
    <source>
        <strain evidence="15">K</strain>
    </source>
</reference>
<comment type="caution">
    <text evidence="15">The sequence shown here is derived from an EMBL/GenBank/DDBJ whole genome shotgun (WGS) entry which is preliminary data.</text>
</comment>
<evidence type="ECO:0000256" key="5">
    <source>
        <dbReference type="ARBA" id="ARBA00022643"/>
    </source>
</evidence>
<dbReference type="PRINTS" id="PR00371">
    <property type="entry name" value="FPNCR"/>
</dbReference>
<dbReference type="Gene3D" id="3.40.50.1780">
    <property type="match status" value="1"/>
</dbReference>
<feature type="domain" description="Flavodoxin-like" evidence="11">
    <location>
        <begin position="557"/>
        <end position="693"/>
    </location>
</feature>
<dbReference type="InterPro" id="IPR017927">
    <property type="entry name" value="FAD-bd_FR_type"/>
</dbReference>
<dbReference type="Gene3D" id="3.40.50.80">
    <property type="entry name" value="Nucleotide-binding domain of ferredoxin-NADP reductase (FNR) module"/>
    <property type="match status" value="1"/>
</dbReference>
<evidence type="ECO:0000256" key="7">
    <source>
        <dbReference type="ARBA" id="ARBA00022857"/>
    </source>
</evidence>
<protein>
    <recommendedName>
        <fullName evidence="10">NADPH--hemoprotein reductase</fullName>
        <ecNumber evidence="10">1.6.2.4</ecNumber>
    </recommendedName>
</protein>
<feature type="domain" description="4Fe-4S ferredoxin-type" evidence="13">
    <location>
        <begin position="155"/>
        <end position="184"/>
    </location>
</feature>
<gene>
    <name evidence="15" type="ORF">TRFO_13505</name>
</gene>
<dbReference type="OrthoDB" id="1856718at2759"/>
<dbReference type="PRINTS" id="PR00369">
    <property type="entry name" value="FLAVODOXIN"/>
</dbReference>
<dbReference type="InterPro" id="IPR001433">
    <property type="entry name" value="OxRdtase_FAD/NAD-bd"/>
</dbReference>
<dbReference type="InterPro" id="IPR001094">
    <property type="entry name" value="Flavdoxin-like"/>
</dbReference>
<dbReference type="Gene3D" id="3.30.70.20">
    <property type="match status" value="1"/>
</dbReference>
<feature type="domain" description="2Fe-2S ferredoxin-type" evidence="12">
    <location>
        <begin position="1"/>
        <end position="78"/>
    </location>
</feature>
<name>A0A1J4L2A1_9EUKA</name>
<keyword evidence="9" id="KW-0411">Iron-sulfur</keyword>
<organism evidence="15 16">
    <name type="scientific">Tritrichomonas foetus</name>
    <dbReference type="NCBI Taxonomy" id="1144522"/>
    <lineage>
        <taxon>Eukaryota</taxon>
        <taxon>Metamonada</taxon>
        <taxon>Parabasalia</taxon>
        <taxon>Tritrichomonadida</taxon>
        <taxon>Tritrichomonadidae</taxon>
        <taxon>Tritrichomonas</taxon>
    </lineage>
</organism>
<evidence type="ECO:0000256" key="1">
    <source>
        <dbReference type="ARBA" id="ARBA00001917"/>
    </source>
</evidence>
<proteinExistence type="inferred from homology"/>
<dbReference type="GO" id="GO:0005506">
    <property type="term" value="F:iron ion binding"/>
    <property type="evidence" value="ECO:0007669"/>
    <property type="project" value="InterPro"/>
</dbReference>
<dbReference type="Pfam" id="PF13510">
    <property type="entry name" value="Fer2_4"/>
    <property type="match status" value="1"/>
</dbReference>
<dbReference type="PANTHER" id="PTHR19384:SF17">
    <property type="entry name" value="NADPH--CYTOCHROME P450 REDUCTASE"/>
    <property type="match status" value="1"/>
</dbReference>
<dbReference type="SUPFAM" id="SSF54292">
    <property type="entry name" value="2Fe-2S ferredoxin-like"/>
    <property type="match status" value="1"/>
</dbReference>
<dbReference type="PROSITE" id="PS51379">
    <property type="entry name" value="4FE4S_FER_2"/>
    <property type="match status" value="2"/>
</dbReference>
<feature type="domain" description="FAD-binding FR-type" evidence="14">
    <location>
        <begin position="727"/>
        <end position="992"/>
    </location>
</feature>
<dbReference type="InterPro" id="IPR009016">
    <property type="entry name" value="Fe_hydrogenase"/>
</dbReference>
<keyword evidence="9" id="KW-0408">Iron</keyword>
<evidence type="ECO:0000259" key="13">
    <source>
        <dbReference type="PROSITE" id="PS51379"/>
    </source>
</evidence>
<dbReference type="Gene3D" id="3.10.20.740">
    <property type="match status" value="1"/>
</dbReference>
<keyword evidence="7" id="KW-0521">NADP</keyword>
<dbReference type="Pfam" id="PF00258">
    <property type="entry name" value="Flavodoxin_1"/>
    <property type="match status" value="1"/>
</dbReference>
<dbReference type="GO" id="GO:0051536">
    <property type="term" value="F:iron-sulfur cluster binding"/>
    <property type="evidence" value="ECO:0007669"/>
    <property type="project" value="UniProtKB-KW"/>
</dbReference>
<dbReference type="Gene3D" id="1.20.990.10">
    <property type="entry name" value="NADPH-cytochrome p450 Reductase, Chain A, domain 3"/>
    <property type="match status" value="1"/>
</dbReference>
<dbReference type="Pfam" id="PF00667">
    <property type="entry name" value="FAD_binding_1"/>
    <property type="match status" value="1"/>
</dbReference>
<keyword evidence="9" id="KW-0479">Metal-binding</keyword>
<dbReference type="EC" id="1.6.2.4" evidence="10"/>
<keyword evidence="5" id="KW-0288">FMN</keyword>
<dbReference type="SUPFAM" id="SSF54862">
    <property type="entry name" value="4Fe-4S ferredoxins"/>
    <property type="match status" value="1"/>
</dbReference>
<keyword evidence="16" id="KW-1185">Reference proteome</keyword>
<keyword evidence="6" id="KW-0274">FAD</keyword>
<dbReference type="VEuPathDB" id="TrichDB:TRFO_13505"/>
<evidence type="ECO:0000256" key="9">
    <source>
        <dbReference type="ARBA" id="ARBA00023014"/>
    </source>
</evidence>
<comment type="cofactor">
    <cofactor evidence="2">
        <name>FAD</name>
        <dbReference type="ChEBI" id="CHEBI:57692"/>
    </cofactor>
</comment>
<dbReference type="SMART" id="SM00902">
    <property type="entry name" value="Fe_hyd_SSU"/>
    <property type="match status" value="1"/>
</dbReference>
<dbReference type="Gene3D" id="3.40.950.10">
    <property type="entry name" value="Fe-only Hydrogenase (Larger Subunit), Chain L, domain 3"/>
    <property type="match status" value="1"/>
</dbReference>
<dbReference type="SUPFAM" id="SSF63380">
    <property type="entry name" value="Riboflavin synthase domain-like"/>
    <property type="match status" value="1"/>
</dbReference>